<evidence type="ECO:0000256" key="5">
    <source>
        <dbReference type="HAMAP-Rule" id="MF_03187"/>
    </source>
</evidence>
<name>A0A9N9SFR3_PHACE</name>
<accession>A0A9N9SFR3</accession>
<comment type="function">
    <text evidence="5">S-adenosyl-L-methionine-dependent protein-lysine N-methyltransferase that methylates elongation factor 1-alpha.</text>
</comment>
<dbReference type="PANTHER" id="PTHR13200">
    <property type="entry name" value="EEF1A LYSINE METHYLTRANSFERASE 1"/>
    <property type="match status" value="1"/>
</dbReference>
<proteinExistence type="inferred from homology"/>
<gene>
    <name evidence="6" type="ORF">PHAECO_LOCUS6718</name>
</gene>
<dbReference type="PROSITE" id="PS00092">
    <property type="entry name" value="N6_MTASE"/>
    <property type="match status" value="1"/>
</dbReference>
<keyword evidence="7" id="KW-1185">Reference proteome</keyword>
<dbReference type="EMBL" id="OU896708">
    <property type="protein sequence ID" value="CAG9818493.1"/>
    <property type="molecule type" value="Genomic_DNA"/>
</dbReference>
<dbReference type="Pfam" id="PF10237">
    <property type="entry name" value="N6-adenineMlase"/>
    <property type="match status" value="1"/>
</dbReference>
<dbReference type="InterPro" id="IPR002052">
    <property type="entry name" value="DNA_methylase_N6_adenine_CS"/>
</dbReference>
<evidence type="ECO:0000313" key="6">
    <source>
        <dbReference type="EMBL" id="CAG9818493.1"/>
    </source>
</evidence>
<keyword evidence="2 5" id="KW-0963">Cytoplasm</keyword>
<protein>
    <recommendedName>
        <fullName evidence="5">Protein-lysine N-methyltransferase PHAECO_LOCUS6718</fullName>
        <ecNumber evidence="5">2.1.1.-</ecNumber>
    </recommendedName>
</protein>
<dbReference type="EC" id="2.1.1.-" evidence="5"/>
<organism evidence="6 7">
    <name type="scientific">Phaedon cochleariae</name>
    <name type="common">Mustard beetle</name>
    <dbReference type="NCBI Taxonomy" id="80249"/>
    <lineage>
        <taxon>Eukaryota</taxon>
        <taxon>Metazoa</taxon>
        <taxon>Ecdysozoa</taxon>
        <taxon>Arthropoda</taxon>
        <taxon>Hexapoda</taxon>
        <taxon>Insecta</taxon>
        <taxon>Pterygota</taxon>
        <taxon>Neoptera</taxon>
        <taxon>Endopterygota</taxon>
        <taxon>Coleoptera</taxon>
        <taxon>Polyphaga</taxon>
        <taxon>Cucujiformia</taxon>
        <taxon>Chrysomeloidea</taxon>
        <taxon>Chrysomelidae</taxon>
        <taxon>Chrysomelinae</taxon>
        <taxon>Chrysomelini</taxon>
        <taxon>Phaedon</taxon>
    </lineage>
</organism>
<evidence type="ECO:0000313" key="7">
    <source>
        <dbReference type="Proteomes" id="UP001153737"/>
    </source>
</evidence>
<keyword evidence="4 5" id="KW-0808">Transferase</keyword>
<dbReference type="InterPro" id="IPR019369">
    <property type="entry name" value="Efm5/EEF1AKMT1"/>
</dbReference>
<sequence>MSSASVEDDVPQLSAETFAALQEFYKEQEERDKECNAGIVNKSAIFEEDWQLSQFWYDDHTIEVLIDVAIKVVGFNGKIALVSCPTLYRPLREKSTNCEITLFEYDRRFAAYGEDFIFYDYKSPLGIQRDKADYYDLVIADPPFLSEECLTKTAVTVRYLTKNKIILCTGAVMADLANRLLDLKKCSFEPKHKNNLGNAFCCYSNFDMDSFL</sequence>
<evidence type="ECO:0000256" key="4">
    <source>
        <dbReference type="ARBA" id="ARBA00022679"/>
    </source>
</evidence>
<dbReference type="GO" id="GO:0005737">
    <property type="term" value="C:cytoplasm"/>
    <property type="evidence" value="ECO:0007669"/>
    <property type="project" value="UniProtKB-SubCell"/>
</dbReference>
<dbReference type="InterPro" id="IPR041370">
    <property type="entry name" value="Mlase_EEF1AKMT1/ZCCHC4"/>
</dbReference>
<dbReference type="PANTHER" id="PTHR13200:SF0">
    <property type="entry name" value="EEF1A LYSINE METHYLTRANSFERASE 1"/>
    <property type="match status" value="1"/>
</dbReference>
<comment type="subcellular location">
    <subcellularLocation>
        <location evidence="1 5">Cytoplasm</location>
    </subcellularLocation>
</comment>
<dbReference type="OrthoDB" id="206354at2759"/>
<dbReference type="HAMAP" id="MF_03187">
    <property type="entry name" value="Methyltr_EFM5"/>
    <property type="match status" value="1"/>
</dbReference>
<dbReference type="Proteomes" id="UP001153737">
    <property type="component" value="Chromosome 2"/>
</dbReference>
<dbReference type="AlphaFoldDB" id="A0A9N9SFR3"/>
<reference evidence="6" key="2">
    <citation type="submission" date="2022-10" db="EMBL/GenBank/DDBJ databases">
        <authorList>
            <consortium name="ENA_rothamsted_submissions"/>
            <consortium name="culmorum"/>
            <person name="King R."/>
        </authorList>
    </citation>
    <scope>NUCLEOTIDE SEQUENCE</scope>
</reference>
<keyword evidence="3 5" id="KW-0489">Methyltransferase</keyword>
<evidence type="ECO:0000256" key="1">
    <source>
        <dbReference type="ARBA" id="ARBA00004496"/>
    </source>
</evidence>
<comment type="similarity">
    <text evidence="5">Belongs to the class I-like SAM-binding methyltransferase superfamily. EFM5 family.</text>
</comment>
<dbReference type="GO" id="GO:0016279">
    <property type="term" value="F:protein-lysine N-methyltransferase activity"/>
    <property type="evidence" value="ECO:0007669"/>
    <property type="project" value="UniProtKB-UniRule"/>
</dbReference>
<dbReference type="GO" id="GO:0003676">
    <property type="term" value="F:nucleic acid binding"/>
    <property type="evidence" value="ECO:0007669"/>
    <property type="project" value="InterPro"/>
</dbReference>
<evidence type="ECO:0000256" key="3">
    <source>
        <dbReference type="ARBA" id="ARBA00022603"/>
    </source>
</evidence>
<reference evidence="6" key="1">
    <citation type="submission" date="2022-01" db="EMBL/GenBank/DDBJ databases">
        <authorList>
            <person name="King R."/>
        </authorList>
    </citation>
    <scope>NUCLEOTIDE SEQUENCE</scope>
</reference>
<dbReference type="GO" id="GO:0032259">
    <property type="term" value="P:methylation"/>
    <property type="evidence" value="ECO:0007669"/>
    <property type="project" value="UniProtKB-KW"/>
</dbReference>
<evidence type="ECO:0000256" key="2">
    <source>
        <dbReference type="ARBA" id="ARBA00022490"/>
    </source>
</evidence>